<dbReference type="InterPro" id="IPR001347">
    <property type="entry name" value="SIS_dom"/>
</dbReference>
<dbReference type="GO" id="GO:0016853">
    <property type="term" value="F:isomerase activity"/>
    <property type="evidence" value="ECO:0007669"/>
    <property type="project" value="InterPro"/>
</dbReference>
<evidence type="ECO:0000256" key="3">
    <source>
        <dbReference type="SAM" id="Coils"/>
    </source>
</evidence>
<dbReference type="SUPFAM" id="SSF53697">
    <property type="entry name" value="SIS domain"/>
    <property type="match status" value="1"/>
</dbReference>
<evidence type="ECO:0000313" key="6">
    <source>
        <dbReference type="EMBL" id="GAF80305.1"/>
    </source>
</evidence>
<dbReference type="PANTHER" id="PTHR42745">
    <property type="match status" value="1"/>
</dbReference>
<proteinExistence type="predicted"/>
<dbReference type="InterPro" id="IPR035474">
    <property type="entry name" value="SIS_Kpsf"/>
</dbReference>
<evidence type="ECO:0000259" key="5">
    <source>
        <dbReference type="PROSITE" id="PS51464"/>
    </source>
</evidence>
<feature type="compositionally biased region" description="Polar residues" evidence="4">
    <location>
        <begin position="208"/>
        <end position="221"/>
    </location>
</feature>
<keyword evidence="3" id="KW-0175">Coiled coil</keyword>
<dbReference type="FunFam" id="3.40.50.10490:FF:000011">
    <property type="entry name" value="Arabinose 5-phosphate isomerase"/>
    <property type="match status" value="1"/>
</dbReference>
<dbReference type="GO" id="GO:0097367">
    <property type="term" value="F:carbohydrate derivative binding"/>
    <property type="evidence" value="ECO:0007669"/>
    <property type="project" value="InterPro"/>
</dbReference>
<dbReference type="PANTHER" id="PTHR42745:SF1">
    <property type="entry name" value="ARABINOSE 5-PHOSPHATE ISOMERASE KDSD"/>
    <property type="match status" value="1"/>
</dbReference>
<protein>
    <recommendedName>
        <fullName evidence="5">SIS domain-containing protein</fullName>
    </recommendedName>
</protein>
<feature type="domain" description="SIS" evidence="5">
    <location>
        <begin position="35"/>
        <end position="178"/>
    </location>
</feature>
<organism evidence="6">
    <name type="scientific">marine sediment metagenome</name>
    <dbReference type="NCBI Taxonomy" id="412755"/>
    <lineage>
        <taxon>unclassified sequences</taxon>
        <taxon>metagenomes</taxon>
        <taxon>ecological metagenomes</taxon>
    </lineage>
</organism>
<sequence length="221" mass="23718">MDRDKILKRAREVLRIEIEGLENVVQNLDDNFKKAVQLIYSCRGKVVVTGMGKGGIVGTKIARTLASTGTPAVDLHPGDAVHGDVGMVTKNDIVLAISNSGETEEVLRLVPLVKRIGARLISMTGNPESSLAKMSDVVMNVSVKREACPMGMAPTASTTATLALGDALAMVLLDKRGFREDDYAMYHPGGEIGKKLGPRPGVRRPKSQIKSEGQSPKSRLK</sequence>
<dbReference type="GO" id="GO:0005975">
    <property type="term" value="P:carbohydrate metabolic process"/>
    <property type="evidence" value="ECO:0007669"/>
    <property type="project" value="InterPro"/>
</dbReference>
<dbReference type="GO" id="GO:1901135">
    <property type="term" value="P:carbohydrate derivative metabolic process"/>
    <property type="evidence" value="ECO:0007669"/>
    <property type="project" value="InterPro"/>
</dbReference>
<accession>X0TW08</accession>
<dbReference type="NCBIfam" id="TIGR00393">
    <property type="entry name" value="kpsF"/>
    <property type="match status" value="1"/>
</dbReference>
<dbReference type="PROSITE" id="PS51464">
    <property type="entry name" value="SIS"/>
    <property type="match status" value="1"/>
</dbReference>
<dbReference type="Pfam" id="PF01380">
    <property type="entry name" value="SIS"/>
    <property type="match status" value="1"/>
</dbReference>
<keyword evidence="2" id="KW-0129">CBS domain</keyword>
<evidence type="ECO:0000256" key="1">
    <source>
        <dbReference type="ARBA" id="ARBA00022737"/>
    </source>
</evidence>
<dbReference type="AlphaFoldDB" id="X0TW08"/>
<feature type="region of interest" description="Disordered" evidence="4">
    <location>
        <begin position="189"/>
        <end position="221"/>
    </location>
</feature>
<dbReference type="EMBL" id="BARS01002046">
    <property type="protein sequence ID" value="GAF80305.1"/>
    <property type="molecule type" value="Genomic_DNA"/>
</dbReference>
<keyword evidence="1" id="KW-0677">Repeat</keyword>
<name>X0TW08_9ZZZZ</name>
<dbReference type="InterPro" id="IPR046348">
    <property type="entry name" value="SIS_dom_sf"/>
</dbReference>
<comment type="caution">
    <text evidence="6">The sequence shown here is derived from an EMBL/GenBank/DDBJ whole genome shotgun (WGS) entry which is preliminary data.</text>
</comment>
<dbReference type="Gene3D" id="3.40.50.10490">
    <property type="entry name" value="Glucose-6-phosphate isomerase like protein, domain 1"/>
    <property type="match status" value="1"/>
</dbReference>
<gene>
    <name evidence="6" type="ORF">S01H1_03812</name>
</gene>
<dbReference type="InterPro" id="IPR050986">
    <property type="entry name" value="GutQ/KpsF_isomerases"/>
</dbReference>
<feature type="coiled-coil region" evidence="3">
    <location>
        <begin position="11"/>
        <end position="38"/>
    </location>
</feature>
<evidence type="ECO:0000256" key="2">
    <source>
        <dbReference type="ARBA" id="ARBA00023122"/>
    </source>
</evidence>
<reference evidence="6" key="1">
    <citation type="journal article" date="2014" name="Front. Microbiol.">
        <title>High frequency of phylogenetically diverse reductive dehalogenase-homologous genes in deep subseafloor sedimentary metagenomes.</title>
        <authorList>
            <person name="Kawai M."/>
            <person name="Futagami T."/>
            <person name="Toyoda A."/>
            <person name="Takaki Y."/>
            <person name="Nishi S."/>
            <person name="Hori S."/>
            <person name="Arai W."/>
            <person name="Tsubouchi T."/>
            <person name="Morono Y."/>
            <person name="Uchiyama I."/>
            <person name="Ito T."/>
            <person name="Fujiyama A."/>
            <person name="Inagaki F."/>
            <person name="Takami H."/>
        </authorList>
    </citation>
    <scope>NUCLEOTIDE SEQUENCE</scope>
    <source>
        <strain evidence="6">Expedition CK06-06</strain>
    </source>
</reference>
<dbReference type="InterPro" id="IPR004800">
    <property type="entry name" value="KdsD/KpsF-type"/>
</dbReference>
<dbReference type="CDD" id="cd05014">
    <property type="entry name" value="SIS_Kpsf"/>
    <property type="match status" value="1"/>
</dbReference>
<evidence type="ECO:0000256" key="4">
    <source>
        <dbReference type="SAM" id="MobiDB-lite"/>
    </source>
</evidence>